<dbReference type="PANTHER" id="PTHR21603:SF17">
    <property type="entry name" value="PROLIFERATION MARKER PROTEIN KI-67"/>
    <property type="match status" value="1"/>
</dbReference>
<dbReference type="GO" id="GO:0051983">
    <property type="term" value="P:regulation of chromosome segregation"/>
    <property type="evidence" value="ECO:0007669"/>
    <property type="project" value="TreeGrafter"/>
</dbReference>
<reference evidence="3" key="1">
    <citation type="submission" date="2025-08" db="UniProtKB">
        <authorList>
            <consortium name="RefSeq"/>
        </authorList>
    </citation>
    <scope>IDENTIFICATION</scope>
    <source>
        <tissue evidence="3">Spleen</tissue>
    </source>
</reference>
<evidence type="ECO:0000256" key="1">
    <source>
        <dbReference type="SAM" id="MobiDB-lite"/>
    </source>
</evidence>
<dbReference type="GO" id="GO:0005694">
    <property type="term" value="C:chromosome"/>
    <property type="evidence" value="ECO:0007669"/>
    <property type="project" value="TreeGrafter"/>
</dbReference>
<evidence type="ECO:0000313" key="2">
    <source>
        <dbReference type="Proteomes" id="UP000515140"/>
    </source>
</evidence>
<protein>
    <submittedName>
        <fullName evidence="3">LOW QUALITY PROTEIN: proliferation marker protein Ki-67-like</fullName>
    </submittedName>
</protein>
<name>A0A6P5JXG5_PHACI</name>
<dbReference type="InParanoid" id="A0A6P5JXG5"/>
<sequence length="294" mass="32777">MENSLHAFRADGRGPIYSKPVNLPAFLTSGQTGFQTHSKPPEKEPSPSVVEGIPPCTKDPHQQLPAIPNKKSAPSRDNITLSKFVEERTTSIPEIQTIQPHKTLSTPSVWRRSSSARRSQVLDALQTIDSNRGAPKDNLMVVHSWADVVRLGTKKPQAHVVTKHGLERRIIKKQKRLTPKVKKKPANHSQNHFSTSFANSPCTLVIGRAHTEKVTEPVWPCMMLNNFVLNPKMDMNEDLAGERVCTEGHENVMQCVCRCTILKELIEVLPTSLQKGERAFLRGPGQLLWSDLVG</sequence>
<dbReference type="GeneID" id="110204645"/>
<evidence type="ECO:0000313" key="3">
    <source>
        <dbReference type="RefSeq" id="XP_020836434.1"/>
    </source>
</evidence>
<keyword evidence="2" id="KW-1185">Reference proteome</keyword>
<dbReference type="GO" id="GO:0005634">
    <property type="term" value="C:nucleus"/>
    <property type="evidence" value="ECO:0007669"/>
    <property type="project" value="TreeGrafter"/>
</dbReference>
<dbReference type="AlphaFoldDB" id="A0A6P5JXG5"/>
<organism evidence="2 3">
    <name type="scientific">Phascolarctos cinereus</name>
    <name type="common">Koala</name>
    <dbReference type="NCBI Taxonomy" id="38626"/>
    <lineage>
        <taxon>Eukaryota</taxon>
        <taxon>Metazoa</taxon>
        <taxon>Chordata</taxon>
        <taxon>Craniata</taxon>
        <taxon>Vertebrata</taxon>
        <taxon>Euteleostomi</taxon>
        <taxon>Mammalia</taxon>
        <taxon>Metatheria</taxon>
        <taxon>Diprotodontia</taxon>
        <taxon>Phascolarctidae</taxon>
        <taxon>Phascolarctos</taxon>
    </lineage>
</organism>
<feature type="compositionally biased region" description="Polar residues" evidence="1">
    <location>
        <begin position="28"/>
        <end position="37"/>
    </location>
</feature>
<feature type="region of interest" description="Disordered" evidence="1">
    <location>
        <begin position="28"/>
        <end position="78"/>
    </location>
</feature>
<dbReference type="KEGG" id="pcw:110204645"/>
<dbReference type="RefSeq" id="XP_020836434.1">
    <property type="nucleotide sequence ID" value="XM_020980775.1"/>
</dbReference>
<gene>
    <name evidence="3" type="primary">LOC110204645</name>
</gene>
<dbReference type="Proteomes" id="UP000515140">
    <property type="component" value="Unplaced"/>
</dbReference>
<accession>A0A6P5JXG5</accession>
<dbReference type="PANTHER" id="PTHR21603">
    <property type="entry name" value="ANTIGEN KI-67-LIKE PROTEIN"/>
    <property type="match status" value="1"/>
</dbReference>
<dbReference type="GO" id="GO:0007088">
    <property type="term" value="P:regulation of mitotic nuclear division"/>
    <property type="evidence" value="ECO:0007669"/>
    <property type="project" value="TreeGrafter"/>
</dbReference>
<proteinExistence type="predicted"/>